<comment type="caution">
    <text evidence="9">The sequence shown here is derived from an EMBL/GenBank/DDBJ whole genome shotgun (WGS) entry which is preliminary data.</text>
</comment>
<reference evidence="9 10" key="1">
    <citation type="submission" date="2016-03" db="EMBL/GenBank/DDBJ databases">
        <title>EvidentialGene: Evidence-directed Construction of Genes on Genomes.</title>
        <authorList>
            <person name="Gilbert D.G."/>
            <person name="Choi J.-H."/>
            <person name="Mockaitis K."/>
            <person name="Colbourne J."/>
            <person name="Pfrender M."/>
        </authorList>
    </citation>
    <scope>NUCLEOTIDE SEQUENCE [LARGE SCALE GENOMIC DNA]</scope>
    <source>
        <strain evidence="9 10">Xinb3</strain>
        <tissue evidence="9">Complete organism</tissue>
    </source>
</reference>
<dbReference type="InterPro" id="IPR014001">
    <property type="entry name" value="Helicase_ATP-bd"/>
</dbReference>
<dbReference type="InterPro" id="IPR011545">
    <property type="entry name" value="DEAD/DEAH_box_helicase_dom"/>
</dbReference>
<dbReference type="AlphaFoldDB" id="A0A164N3N2"/>
<dbReference type="Proteomes" id="UP000076858">
    <property type="component" value="Unassembled WGS sequence"/>
</dbReference>
<keyword evidence="3" id="KW-0347">Helicase</keyword>
<evidence type="ECO:0000256" key="3">
    <source>
        <dbReference type="ARBA" id="ARBA00022806"/>
    </source>
</evidence>
<keyword evidence="4" id="KW-0238">DNA-binding</keyword>
<dbReference type="PROSITE" id="PS51192">
    <property type="entry name" value="HELICASE_ATP_BIND_1"/>
    <property type="match status" value="1"/>
</dbReference>
<dbReference type="GO" id="GO:0005634">
    <property type="term" value="C:nucleus"/>
    <property type="evidence" value="ECO:0007669"/>
    <property type="project" value="TreeGrafter"/>
</dbReference>
<dbReference type="InterPro" id="IPR004589">
    <property type="entry name" value="DNA_helicase_ATP-dep_RecQ"/>
</dbReference>
<dbReference type="GO" id="GO:0016787">
    <property type="term" value="F:hydrolase activity"/>
    <property type="evidence" value="ECO:0007669"/>
    <property type="project" value="UniProtKB-KW"/>
</dbReference>
<dbReference type="STRING" id="35525.A0A164N3N2"/>
<dbReference type="GO" id="GO:0000724">
    <property type="term" value="P:double-strand break repair via homologous recombination"/>
    <property type="evidence" value="ECO:0007669"/>
    <property type="project" value="TreeGrafter"/>
</dbReference>
<evidence type="ECO:0000256" key="4">
    <source>
        <dbReference type="ARBA" id="ARBA00023125"/>
    </source>
</evidence>
<dbReference type="InterPro" id="IPR002464">
    <property type="entry name" value="DNA/RNA_helicase_DEAH_CS"/>
</dbReference>
<keyword evidence="3" id="KW-0547">Nucleotide-binding</keyword>
<dbReference type="OrthoDB" id="6374244at2759"/>
<evidence type="ECO:0000256" key="6">
    <source>
        <dbReference type="ARBA" id="ARBA00023242"/>
    </source>
</evidence>
<proteinExistence type="inferred from homology"/>
<dbReference type="InterPro" id="IPR027417">
    <property type="entry name" value="P-loop_NTPase"/>
</dbReference>
<keyword evidence="10" id="KW-1185">Reference proteome</keyword>
<dbReference type="GO" id="GO:0005694">
    <property type="term" value="C:chromosome"/>
    <property type="evidence" value="ECO:0007669"/>
    <property type="project" value="TreeGrafter"/>
</dbReference>
<evidence type="ECO:0000256" key="7">
    <source>
        <dbReference type="SAM" id="MobiDB-lite"/>
    </source>
</evidence>
<dbReference type="FunFam" id="3.40.50.300:FF:001389">
    <property type="entry name" value="ATP-dependent DNA helicase RecQ"/>
    <property type="match status" value="1"/>
</dbReference>
<dbReference type="PANTHER" id="PTHR13710:SF153">
    <property type="entry name" value="RECQ-LIKE DNA HELICASE BLM"/>
    <property type="match status" value="1"/>
</dbReference>
<name>A0A164N3N2_9CRUS</name>
<feature type="compositionally biased region" description="Basic and acidic residues" evidence="7">
    <location>
        <begin position="348"/>
        <end position="366"/>
    </location>
</feature>
<evidence type="ECO:0000256" key="1">
    <source>
        <dbReference type="ARBA" id="ARBA00005446"/>
    </source>
</evidence>
<dbReference type="GO" id="GO:0003677">
    <property type="term" value="F:DNA binding"/>
    <property type="evidence" value="ECO:0007669"/>
    <property type="project" value="UniProtKB-KW"/>
</dbReference>
<evidence type="ECO:0000256" key="5">
    <source>
        <dbReference type="ARBA" id="ARBA00023235"/>
    </source>
</evidence>
<keyword evidence="2" id="KW-0378">Hydrolase</keyword>
<evidence type="ECO:0000313" key="10">
    <source>
        <dbReference type="Proteomes" id="UP000076858"/>
    </source>
</evidence>
<dbReference type="Gene3D" id="3.40.50.300">
    <property type="entry name" value="P-loop containing nucleotide triphosphate hydrolases"/>
    <property type="match status" value="1"/>
</dbReference>
<dbReference type="NCBIfam" id="TIGR00614">
    <property type="entry name" value="recQ_fam"/>
    <property type="match status" value="1"/>
</dbReference>
<dbReference type="SUPFAM" id="SSF52540">
    <property type="entry name" value="P-loop containing nucleoside triphosphate hydrolases"/>
    <property type="match status" value="1"/>
</dbReference>
<protein>
    <submittedName>
        <fullName evidence="9">Bloom Syndrome-like protein</fullName>
    </submittedName>
</protein>
<evidence type="ECO:0000313" key="9">
    <source>
        <dbReference type="EMBL" id="KZS05618.1"/>
    </source>
</evidence>
<dbReference type="EMBL" id="LRGB01002890">
    <property type="protein sequence ID" value="KZS05618.1"/>
    <property type="molecule type" value="Genomic_DNA"/>
</dbReference>
<dbReference type="GO" id="GO:0009378">
    <property type="term" value="F:four-way junction helicase activity"/>
    <property type="evidence" value="ECO:0007669"/>
    <property type="project" value="TreeGrafter"/>
</dbReference>
<dbReference type="PANTHER" id="PTHR13710">
    <property type="entry name" value="DNA HELICASE RECQ FAMILY MEMBER"/>
    <property type="match status" value="1"/>
</dbReference>
<keyword evidence="6" id="KW-0539">Nucleus</keyword>
<keyword evidence="5" id="KW-0413">Isomerase</keyword>
<dbReference type="GO" id="GO:0005524">
    <property type="term" value="F:ATP binding"/>
    <property type="evidence" value="ECO:0007669"/>
    <property type="project" value="InterPro"/>
</dbReference>
<dbReference type="CDD" id="cd17920">
    <property type="entry name" value="DEXHc_RecQ"/>
    <property type="match status" value="1"/>
</dbReference>
<feature type="domain" description="Helicase ATP-binding" evidence="8">
    <location>
        <begin position="94"/>
        <end position="269"/>
    </location>
</feature>
<dbReference type="GO" id="GO:0043138">
    <property type="term" value="F:3'-5' DNA helicase activity"/>
    <property type="evidence" value="ECO:0007669"/>
    <property type="project" value="TreeGrafter"/>
</dbReference>
<gene>
    <name evidence="9" type="ORF">APZ42_031137</name>
</gene>
<evidence type="ECO:0000259" key="8">
    <source>
        <dbReference type="PROSITE" id="PS51192"/>
    </source>
</evidence>
<keyword evidence="3" id="KW-0067">ATP-binding</keyword>
<evidence type="ECO:0000256" key="2">
    <source>
        <dbReference type="ARBA" id="ARBA00022801"/>
    </source>
</evidence>
<dbReference type="SMART" id="SM00487">
    <property type="entry name" value="DEXDc"/>
    <property type="match status" value="1"/>
</dbReference>
<dbReference type="Pfam" id="PF00270">
    <property type="entry name" value="DEAD"/>
    <property type="match status" value="1"/>
</dbReference>
<accession>A0A164N3N2</accession>
<sequence length="639" mass="72991">MNQPVIYCYEANAKHFTEYQILRCCQHREHTDNSYDFYKASTTTDQCFQFEPIYQNELPDLPFYPPKDIDSEIHDIMVNRFKLKQLQKHQEAIIKACLMGKDCFGIIATGGGKSLCYQPTALLSPGVTVVISPLKSLIVDQVNRLNDLKISAAYIFASQNQREQLNILQKIRENVSDVKLIYTTPEQISQNANLITMLQHLHGSQSIAKLVVDEVHCLSQWGLDFRPAYLKLNRLKSQFPNVPIMALTATATSHVRQDVINNLQLDNPSLFVNTCNRPNIRYSVLPKKSRSVNVSEIAEIILRRFANLSVIIYCYSQQECETKGVIVTNVKNHLTSKHKKEAQELVSAEEKRKESDNSKCKSLKRKTDKEGSIDKFLSAKKSLGKAYSKSSEKYRNLKHKLTVIAACTTVSQNAFQSLEFKRYIEECDPNAAACIPSRPILTSWVIDFSTLACHSLEQPHTGKAIKYALHDCLEKYGFRDSSNVFRYVTDKGANVICALKPYKVLMAVPSQYLSDFDDEFPVDFVMEESEELDGDESEQITEIFDLDSEASEEEESQIEDDNEDNMDWMEEEFPKQLTCIDHELNTMCHREGYKMCCCREAEIPSWEEIIEGGANKVELVFLCMQSLVKTKRSCHQSLP</sequence>
<feature type="region of interest" description="Disordered" evidence="7">
    <location>
        <begin position="343"/>
        <end position="366"/>
    </location>
</feature>
<dbReference type="PROSITE" id="PS00690">
    <property type="entry name" value="DEAH_ATP_HELICASE"/>
    <property type="match status" value="1"/>
</dbReference>
<comment type="similarity">
    <text evidence="1">Belongs to the helicase family. RecQ subfamily.</text>
</comment>
<dbReference type="GO" id="GO:0005737">
    <property type="term" value="C:cytoplasm"/>
    <property type="evidence" value="ECO:0007669"/>
    <property type="project" value="TreeGrafter"/>
</dbReference>
<organism evidence="9 10">
    <name type="scientific">Daphnia magna</name>
    <dbReference type="NCBI Taxonomy" id="35525"/>
    <lineage>
        <taxon>Eukaryota</taxon>
        <taxon>Metazoa</taxon>
        <taxon>Ecdysozoa</taxon>
        <taxon>Arthropoda</taxon>
        <taxon>Crustacea</taxon>
        <taxon>Branchiopoda</taxon>
        <taxon>Diplostraca</taxon>
        <taxon>Cladocera</taxon>
        <taxon>Anomopoda</taxon>
        <taxon>Daphniidae</taxon>
        <taxon>Daphnia</taxon>
    </lineage>
</organism>